<dbReference type="SUPFAM" id="SSF51735">
    <property type="entry name" value="NAD(P)-binding Rossmann-fold domains"/>
    <property type="match status" value="1"/>
</dbReference>
<keyword evidence="4 13" id="KW-0560">Oxidoreductase</keyword>
<dbReference type="Proteomes" id="UP000255367">
    <property type="component" value="Unassembled WGS sequence"/>
</dbReference>
<dbReference type="PROSITE" id="PS00957">
    <property type="entry name" value="NAD_G3PDH"/>
    <property type="match status" value="1"/>
</dbReference>
<feature type="binding site" evidence="16">
    <location>
        <begin position="7"/>
        <end position="12"/>
    </location>
    <ligand>
        <name>NAD(+)</name>
        <dbReference type="ChEBI" id="CHEBI:57540"/>
    </ligand>
</feature>
<feature type="binding site" evidence="13">
    <location>
        <position position="254"/>
    </location>
    <ligand>
        <name>NADPH</name>
        <dbReference type="ChEBI" id="CHEBI:57783"/>
    </ligand>
</feature>
<evidence type="ECO:0000256" key="17">
    <source>
        <dbReference type="RuleBase" id="RU000437"/>
    </source>
</evidence>
<dbReference type="UniPathway" id="UPA00940"/>
<dbReference type="PROSITE" id="PS51257">
    <property type="entry name" value="PROKAR_LIPOPROTEIN"/>
    <property type="match status" value="1"/>
</dbReference>
<keyword evidence="13" id="KW-0963">Cytoplasm</keyword>
<dbReference type="PANTHER" id="PTHR11728:SF1">
    <property type="entry name" value="GLYCEROL-3-PHOSPHATE DEHYDROGENASE [NAD(+)] 2, CHLOROPLASTIC"/>
    <property type="match status" value="1"/>
</dbReference>
<keyword evidence="3 13" id="KW-0521">NADP</keyword>
<feature type="binding site" evidence="15">
    <location>
        <position position="105"/>
    </location>
    <ligand>
        <name>substrate</name>
    </ligand>
</feature>
<keyword evidence="21" id="KW-1185">Reference proteome</keyword>
<feature type="binding site" evidence="13">
    <location>
        <position position="31"/>
    </location>
    <ligand>
        <name>NADPH</name>
        <dbReference type="ChEBI" id="CHEBI:57783"/>
    </ligand>
</feature>
<feature type="binding site" evidence="15">
    <location>
        <begin position="254"/>
        <end position="255"/>
    </location>
    <ligand>
        <name>substrate</name>
    </ligand>
</feature>
<feature type="binding site" evidence="13">
    <location>
        <position position="105"/>
    </location>
    <ligand>
        <name>NADPH</name>
        <dbReference type="ChEBI" id="CHEBI:57783"/>
    </ligand>
</feature>
<feature type="domain" description="Glycerol-3-phosphate dehydrogenase NAD-dependent C-terminal" evidence="19">
    <location>
        <begin position="179"/>
        <end position="319"/>
    </location>
</feature>
<dbReference type="PRINTS" id="PR00077">
    <property type="entry name" value="GPDHDRGNASE"/>
</dbReference>
<dbReference type="AlphaFoldDB" id="A0A380NH79"/>
<dbReference type="GO" id="GO:0008654">
    <property type="term" value="P:phospholipid biosynthetic process"/>
    <property type="evidence" value="ECO:0007669"/>
    <property type="project" value="UniProtKB-KW"/>
</dbReference>
<accession>A0A380NH79</accession>
<dbReference type="Gene3D" id="1.10.1040.10">
    <property type="entry name" value="N-(1-d-carboxylethyl)-l-norvaline Dehydrogenase, domain 2"/>
    <property type="match status" value="1"/>
</dbReference>
<dbReference type="EC" id="1.1.1.94" evidence="10 13"/>
<dbReference type="OrthoDB" id="9812273at2"/>
<dbReference type="GO" id="GO:0005975">
    <property type="term" value="P:carbohydrate metabolic process"/>
    <property type="evidence" value="ECO:0007669"/>
    <property type="project" value="InterPro"/>
</dbReference>
<dbReference type="GO" id="GO:0046168">
    <property type="term" value="P:glycerol-3-phosphate catabolic process"/>
    <property type="evidence" value="ECO:0007669"/>
    <property type="project" value="InterPro"/>
</dbReference>
<evidence type="ECO:0000256" key="14">
    <source>
        <dbReference type="PIRSR" id="PIRSR000114-1"/>
    </source>
</evidence>
<sequence length="333" mass="36196">MKIGIIGSGSWGTALACKAAQAGNESWLYCRREEQAIALQTTKENKEYLKGVILPDTLTTSSNLKQVVQDCNILLIVTPSIYVRSMLQQLRSLVSAHTTVVICSKGIERETGKRLSEVANEELGTVTSRLAILSGPNHAEEIGRDLPATTVVAATTKETAEFIQKALSTYNFRVYVNEDMIGVELAGTTKNIIALAAGIVDGMALGDNCKSALLTRGLHEMTKFGVALGARRETYAGLAGMGDLIATCMSPHSRNRAAGQKLADGETMDYIMNHSNMVVEGFFAVKTVYEVAKAKQLDMPITSALYEVLYHQKAPKDALMDLMGRHLKDEMFL</sequence>
<feature type="binding site" evidence="16">
    <location>
        <position position="139"/>
    </location>
    <ligand>
        <name>NAD(+)</name>
        <dbReference type="ChEBI" id="CHEBI:57540"/>
    </ligand>
</feature>
<dbReference type="GO" id="GO:0046167">
    <property type="term" value="P:glycerol-3-phosphate biosynthetic process"/>
    <property type="evidence" value="ECO:0007669"/>
    <property type="project" value="UniProtKB-UniRule"/>
</dbReference>
<evidence type="ECO:0000256" key="2">
    <source>
        <dbReference type="ARBA" id="ARBA00022516"/>
    </source>
</evidence>
<feature type="binding site" evidence="13">
    <location>
        <position position="139"/>
    </location>
    <ligand>
        <name>NADPH</name>
        <dbReference type="ChEBI" id="CHEBI:57783"/>
    </ligand>
</feature>
<evidence type="ECO:0000256" key="6">
    <source>
        <dbReference type="ARBA" id="ARBA00023098"/>
    </source>
</evidence>
<dbReference type="GO" id="GO:0051287">
    <property type="term" value="F:NAD binding"/>
    <property type="evidence" value="ECO:0007669"/>
    <property type="project" value="InterPro"/>
</dbReference>
<comment type="catalytic activity">
    <reaction evidence="13">
        <text>sn-glycerol 3-phosphate + NAD(+) = dihydroxyacetone phosphate + NADH + H(+)</text>
        <dbReference type="Rhea" id="RHEA:11092"/>
        <dbReference type="ChEBI" id="CHEBI:15378"/>
        <dbReference type="ChEBI" id="CHEBI:57540"/>
        <dbReference type="ChEBI" id="CHEBI:57597"/>
        <dbReference type="ChEBI" id="CHEBI:57642"/>
        <dbReference type="ChEBI" id="CHEBI:57945"/>
        <dbReference type="EC" id="1.1.1.94"/>
    </reaction>
</comment>
<evidence type="ECO:0000313" key="20">
    <source>
        <dbReference type="EMBL" id="SUP40649.1"/>
    </source>
</evidence>
<dbReference type="PANTHER" id="PTHR11728">
    <property type="entry name" value="GLYCEROL-3-PHOSPHATE DEHYDROGENASE"/>
    <property type="match status" value="1"/>
</dbReference>
<feature type="binding site" evidence="13">
    <location>
        <position position="135"/>
    </location>
    <ligand>
        <name>sn-glycerol 3-phosphate</name>
        <dbReference type="ChEBI" id="CHEBI:57597"/>
    </ligand>
</feature>
<evidence type="ECO:0000256" key="5">
    <source>
        <dbReference type="ARBA" id="ARBA00023027"/>
    </source>
</evidence>
<feature type="binding site" evidence="13">
    <location>
        <position position="48"/>
    </location>
    <ligand>
        <name>NADPH</name>
        <dbReference type="ChEBI" id="CHEBI:57783"/>
    </ligand>
</feature>
<dbReference type="InterPro" id="IPR006109">
    <property type="entry name" value="G3P_DH_NAD-dep_C"/>
</dbReference>
<dbReference type="HAMAP" id="MF_00394">
    <property type="entry name" value="NAD_Glyc3P_dehydrog"/>
    <property type="match status" value="1"/>
</dbReference>
<dbReference type="Pfam" id="PF01210">
    <property type="entry name" value="NAD_Gly3P_dh_N"/>
    <property type="match status" value="1"/>
</dbReference>
<dbReference type="Pfam" id="PF07479">
    <property type="entry name" value="NAD_Gly3P_dh_C"/>
    <property type="match status" value="1"/>
</dbReference>
<proteinExistence type="inferred from homology"/>
<dbReference type="InterPro" id="IPR011128">
    <property type="entry name" value="G3P_DH_NAD-dep_N"/>
</dbReference>
<dbReference type="InterPro" id="IPR008927">
    <property type="entry name" value="6-PGluconate_DH-like_C_sf"/>
</dbReference>
<evidence type="ECO:0000256" key="7">
    <source>
        <dbReference type="ARBA" id="ARBA00023209"/>
    </source>
</evidence>
<dbReference type="EMBL" id="UHIO01000001">
    <property type="protein sequence ID" value="SUP40649.1"/>
    <property type="molecule type" value="Genomic_DNA"/>
</dbReference>
<feature type="domain" description="Glycerol-3-phosphate dehydrogenase NAD-dependent N-terminal" evidence="18">
    <location>
        <begin position="2"/>
        <end position="159"/>
    </location>
</feature>
<dbReference type="GO" id="GO:0005829">
    <property type="term" value="C:cytosol"/>
    <property type="evidence" value="ECO:0007669"/>
    <property type="project" value="TreeGrafter"/>
</dbReference>
<feature type="binding site" evidence="16">
    <location>
        <position position="254"/>
    </location>
    <ligand>
        <name>NAD(+)</name>
        <dbReference type="ChEBI" id="CHEBI:57540"/>
    </ligand>
</feature>
<feature type="binding site" evidence="13">
    <location>
        <position position="10"/>
    </location>
    <ligand>
        <name>NADPH</name>
        <dbReference type="ChEBI" id="CHEBI:57783"/>
    </ligand>
</feature>
<feature type="binding site" evidence="13">
    <location>
        <position position="254"/>
    </location>
    <ligand>
        <name>sn-glycerol 3-phosphate</name>
        <dbReference type="ChEBI" id="CHEBI:57597"/>
    </ligand>
</feature>
<feature type="active site" description="Proton acceptor" evidence="13 14">
    <location>
        <position position="190"/>
    </location>
</feature>
<feature type="binding site" evidence="13">
    <location>
        <position position="11"/>
    </location>
    <ligand>
        <name>NADPH</name>
        <dbReference type="ChEBI" id="CHEBI:57783"/>
    </ligand>
</feature>
<dbReference type="GO" id="GO:0006650">
    <property type="term" value="P:glycerophospholipid metabolic process"/>
    <property type="evidence" value="ECO:0007669"/>
    <property type="project" value="UniProtKB-UniRule"/>
</dbReference>
<dbReference type="Gene3D" id="3.40.50.720">
    <property type="entry name" value="NAD(P)-binding Rossmann-like Domain"/>
    <property type="match status" value="1"/>
</dbReference>
<evidence type="ECO:0000256" key="15">
    <source>
        <dbReference type="PIRSR" id="PIRSR000114-2"/>
    </source>
</evidence>
<dbReference type="InterPro" id="IPR036291">
    <property type="entry name" value="NAD(P)-bd_dom_sf"/>
</dbReference>
<evidence type="ECO:0000256" key="12">
    <source>
        <dbReference type="ARBA" id="ARBA00080511"/>
    </source>
</evidence>
<feature type="binding site" evidence="13">
    <location>
        <position position="255"/>
    </location>
    <ligand>
        <name>sn-glycerol 3-phosphate</name>
        <dbReference type="ChEBI" id="CHEBI:57597"/>
    </ligand>
</feature>
<keyword evidence="5 13" id="KW-0520">NAD</keyword>
<feature type="binding site" evidence="13">
    <location>
        <position position="105"/>
    </location>
    <ligand>
        <name>sn-glycerol 3-phosphate</name>
        <dbReference type="ChEBI" id="CHEBI:57597"/>
    </ligand>
</feature>
<keyword evidence="2 13" id="KW-0444">Lipid biosynthesis</keyword>
<evidence type="ECO:0000256" key="3">
    <source>
        <dbReference type="ARBA" id="ARBA00022857"/>
    </source>
</evidence>
<dbReference type="RefSeq" id="WP_115309606.1">
    <property type="nucleotide sequence ID" value="NZ_UHIO01000001.1"/>
</dbReference>
<organism evidence="20 21">
    <name type="scientific">Veillonella criceti</name>
    <dbReference type="NCBI Taxonomy" id="103891"/>
    <lineage>
        <taxon>Bacteria</taxon>
        <taxon>Bacillati</taxon>
        <taxon>Bacillota</taxon>
        <taxon>Negativicutes</taxon>
        <taxon>Veillonellales</taxon>
        <taxon>Veillonellaceae</taxon>
        <taxon>Veillonella</taxon>
    </lineage>
</organism>
<evidence type="ECO:0000256" key="16">
    <source>
        <dbReference type="PIRSR" id="PIRSR000114-3"/>
    </source>
</evidence>
<keyword evidence="7 13" id="KW-0594">Phospholipid biosynthesis</keyword>
<feature type="binding site" evidence="13">
    <location>
        <position position="32"/>
    </location>
    <ligand>
        <name>NADPH</name>
        <dbReference type="ChEBI" id="CHEBI:57783"/>
    </ligand>
</feature>
<protein>
    <recommendedName>
        <fullName evidence="11 13">Glycerol-3-phosphate dehydrogenase [NAD(P)+]</fullName>
        <ecNumber evidence="10 13">1.1.1.94</ecNumber>
    </recommendedName>
    <alternativeName>
        <fullName evidence="13">NAD(P)(+)-dependent glycerol-3-phosphate dehydrogenase</fullName>
    </alternativeName>
    <alternativeName>
        <fullName evidence="12 13">NAD(P)H-dependent dihydroxyacetone-phosphate reductase</fullName>
    </alternativeName>
</protein>
<dbReference type="PIRSF" id="PIRSF000114">
    <property type="entry name" value="Glycerol-3-P_dh"/>
    <property type="match status" value="1"/>
</dbReference>
<comment type="similarity">
    <text evidence="1 13 17">Belongs to the NAD-dependent glycerol-3-phosphate dehydrogenase family.</text>
</comment>
<comment type="pathway">
    <text evidence="13">Membrane lipid metabolism; glycerophospholipid metabolism.</text>
</comment>
<dbReference type="NCBIfam" id="NF000942">
    <property type="entry name" value="PRK00094.1-4"/>
    <property type="match status" value="1"/>
</dbReference>
<dbReference type="FunFam" id="1.10.1040.10:FF:000001">
    <property type="entry name" value="Glycerol-3-phosphate dehydrogenase [NAD(P)+]"/>
    <property type="match status" value="1"/>
</dbReference>
<evidence type="ECO:0000256" key="11">
    <source>
        <dbReference type="ARBA" id="ARBA00069372"/>
    </source>
</evidence>
<dbReference type="InterPro" id="IPR006168">
    <property type="entry name" value="G3P_DH_NAD-dep"/>
</dbReference>
<dbReference type="GO" id="GO:0141153">
    <property type="term" value="F:glycerol-3-phosphate dehydrogenase (NADP+) activity"/>
    <property type="evidence" value="ECO:0007669"/>
    <property type="project" value="RHEA"/>
</dbReference>
<evidence type="ECO:0000259" key="18">
    <source>
        <dbReference type="Pfam" id="PF01210"/>
    </source>
</evidence>
<name>A0A380NH79_9FIRM</name>
<evidence type="ECO:0000256" key="4">
    <source>
        <dbReference type="ARBA" id="ARBA00023002"/>
    </source>
</evidence>
<evidence type="ECO:0000259" key="19">
    <source>
        <dbReference type="Pfam" id="PF07479"/>
    </source>
</evidence>
<comment type="function">
    <text evidence="13">Catalyzes the reduction of the glycolytic intermediate dihydroxyacetone phosphate (DHAP) to sn-glycerol 3-phosphate (G3P), the key precursor for phospholipid synthesis.</text>
</comment>
<evidence type="ECO:0000256" key="9">
    <source>
        <dbReference type="ARBA" id="ARBA00052716"/>
    </source>
</evidence>
<dbReference type="SUPFAM" id="SSF48179">
    <property type="entry name" value="6-phosphogluconate dehydrogenase C-terminal domain-like"/>
    <property type="match status" value="1"/>
</dbReference>
<reference evidence="20 21" key="1">
    <citation type="submission" date="2018-06" db="EMBL/GenBank/DDBJ databases">
        <authorList>
            <consortium name="Pathogen Informatics"/>
            <person name="Doyle S."/>
        </authorList>
    </citation>
    <scope>NUCLEOTIDE SEQUENCE [LARGE SCALE GENOMIC DNA]</scope>
    <source>
        <strain evidence="20 21">NCTC12020</strain>
    </source>
</reference>
<evidence type="ECO:0000256" key="10">
    <source>
        <dbReference type="ARBA" id="ARBA00066687"/>
    </source>
</evidence>
<feature type="binding site" evidence="13">
    <location>
        <position position="253"/>
    </location>
    <ligand>
        <name>sn-glycerol 3-phosphate</name>
        <dbReference type="ChEBI" id="CHEBI:57597"/>
    </ligand>
</feature>
<evidence type="ECO:0000256" key="8">
    <source>
        <dbReference type="ARBA" id="ARBA00023264"/>
    </source>
</evidence>
<keyword evidence="13" id="KW-0547">Nucleotide-binding</keyword>
<feature type="binding site" evidence="13">
    <location>
        <position position="280"/>
    </location>
    <ligand>
        <name>NADPH</name>
        <dbReference type="ChEBI" id="CHEBI:57783"/>
    </ligand>
</feature>
<feature type="binding site" evidence="13">
    <location>
        <position position="278"/>
    </location>
    <ligand>
        <name>NADPH</name>
        <dbReference type="ChEBI" id="CHEBI:57783"/>
    </ligand>
</feature>
<gene>
    <name evidence="13 20" type="primary">gpsA</name>
    <name evidence="20" type="ORF">NCTC12020_00352</name>
</gene>
<dbReference type="FunFam" id="3.40.50.720:FF:000019">
    <property type="entry name" value="Glycerol-3-phosphate dehydrogenase [NAD(P)+]"/>
    <property type="match status" value="1"/>
</dbReference>
<dbReference type="NCBIfam" id="NF000940">
    <property type="entry name" value="PRK00094.1-2"/>
    <property type="match status" value="1"/>
</dbReference>
<feature type="binding site" evidence="13">
    <location>
        <position position="243"/>
    </location>
    <ligand>
        <name>sn-glycerol 3-phosphate</name>
        <dbReference type="ChEBI" id="CHEBI:57597"/>
    </ligand>
</feature>
<comment type="catalytic activity">
    <reaction evidence="9">
        <text>sn-glycerol 3-phosphate + NADP(+) = dihydroxyacetone phosphate + NADPH + H(+)</text>
        <dbReference type="Rhea" id="RHEA:11096"/>
        <dbReference type="ChEBI" id="CHEBI:15378"/>
        <dbReference type="ChEBI" id="CHEBI:57597"/>
        <dbReference type="ChEBI" id="CHEBI:57642"/>
        <dbReference type="ChEBI" id="CHEBI:57783"/>
        <dbReference type="ChEBI" id="CHEBI:58349"/>
        <dbReference type="EC" id="1.1.1.94"/>
    </reaction>
    <physiologicalReaction direction="right-to-left" evidence="9">
        <dbReference type="Rhea" id="RHEA:11098"/>
    </physiologicalReaction>
</comment>
<evidence type="ECO:0000256" key="13">
    <source>
        <dbReference type="HAMAP-Rule" id="MF_00394"/>
    </source>
</evidence>
<comment type="subcellular location">
    <subcellularLocation>
        <location evidence="13">Cytoplasm</location>
    </subcellularLocation>
</comment>
<feature type="binding site" evidence="13">
    <location>
        <position position="190"/>
    </location>
    <ligand>
        <name>sn-glycerol 3-phosphate</name>
        <dbReference type="ChEBI" id="CHEBI:57597"/>
    </ligand>
</feature>
<keyword evidence="8 13" id="KW-1208">Phospholipid metabolism</keyword>
<dbReference type="GO" id="GO:0141152">
    <property type="term" value="F:glycerol-3-phosphate dehydrogenase (NAD+) activity"/>
    <property type="evidence" value="ECO:0007669"/>
    <property type="project" value="RHEA"/>
</dbReference>
<keyword evidence="6 13" id="KW-0443">Lipid metabolism</keyword>
<dbReference type="InterPro" id="IPR013328">
    <property type="entry name" value="6PGD_dom2"/>
</dbReference>
<evidence type="ECO:0000256" key="1">
    <source>
        <dbReference type="ARBA" id="ARBA00011009"/>
    </source>
</evidence>
<evidence type="ECO:0000313" key="21">
    <source>
        <dbReference type="Proteomes" id="UP000255367"/>
    </source>
</evidence>
<comment type="caution">
    <text evidence="13">Lacks conserved residue(s) required for the propagation of feature annotation.</text>
</comment>